<feature type="repeat" description="WD" evidence="3">
    <location>
        <begin position="608"/>
        <end position="649"/>
    </location>
</feature>
<dbReference type="PANTHER" id="PTHR19848">
    <property type="entry name" value="WD40 REPEAT PROTEIN"/>
    <property type="match status" value="1"/>
</dbReference>
<dbReference type="InterPro" id="IPR017441">
    <property type="entry name" value="Protein_kinase_ATP_BS"/>
</dbReference>
<dbReference type="InterPro" id="IPR011009">
    <property type="entry name" value="Kinase-like_dom_sf"/>
</dbReference>
<keyword evidence="8" id="KW-1185">Reference proteome</keyword>
<feature type="repeat" description="WD" evidence="3">
    <location>
        <begin position="481"/>
        <end position="522"/>
    </location>
</feature>
<dbReference type="PROSITE" id="PS50294">
    <property type="entry name" value="WD_REPEATS_REGION"/>
    <property type="match status" value="6"/>
</dbReference>
<comment type="caution">
    <text evidence="7">The sequence shown here is derived from an EMBL/GenBank/DDBJ whole genome shotgun (WGS) entry which is preliminary data.</text>
</comment>
<sequence length="686" mass="74733">MDYIDPGRIEIGSELGHGAFGSVFTGRLRVPTADGKTRWQMVAIKQLSSSRSPTSSVVERAPLGAAPSEQFMREIMSTIQTSREVPNVVQTYGWSTLQHTGLCLVMKLYKGSLHKRIDEEAGDLFPIRTILRFGVCVLRGLAGLHAKRIVFDDLKPANVLLEEDDNAVLADFGLSRPMGKESLVSTKTLAGTYFYMPPEKLRHSPGEKLHFTYAADMWAFGITFIQLLQSDLSAPYGHGVTIPNIVMMLMVDKEMPKVPATPELPLLQSLVQPCLQLDPAARPTAAALLKEFEGLLEGLDNAPGSTNASIKEMQDLQGKMAALGLKERSLKAIEAELKSQEAELKSQEARLRQREEGVAARENQEQKQQQQQQQRIPYIYRPRVVRTPRASPQCVCTLAHGGSVWSLAFHPDDTRLFSGSTDHTIKMWDVPSGKCLATLTGHTGMVLSVAVSPDGRTLASGSEDASIKFWDVETLRSRATLTGHSSRVNAVVITPDGKKCLSASRDRLIKVWDLGNAALKSSLVGHTDSIPCLAVSADGRWVLSGSWDKTVRQWDLSTCKEVRKMTGHTHNLQGVSFSPCGSKCVSSSSDRSIRVWSLLTGSCLLHLADAHSCFVRSLAVSPDGTLIVSASNDSKAGVWDLASGKNVAKASSPQLVDINFVTIDYGGTRFATGGGCGNARLWRFCD</sequence>
<evidence type="ECO:0000256" key="2">
    <source>
        <dbReference type="ARBA" id="ARBA00022737"/>
    </source>
</evidence>
<feature type="binding site" evidence="4">
    <location>
        <position position="45"/>
    </location>
    <ligand>
        <name>ATP</name>
        <dbReference type="ChEBI" id="CHEBI:30616"/>
    </ligand>
</feature>
<dbReference type="Gene3D" id="3.30.200.20">
    <property type="entry name" value="Phosphorylase Kinase, domain 1"/>
    <property type="match status" value="1"/>
</dbReference>
<dbReference type="PANTHER" id="PTHR19848:SF8">
    <property type="entry name" value="F-BOX AND WD REPEAT DOMAIN CONTAINING 7"/>
    <property type="match status" value="1"/>
</dbReference>
<dbReference type="Proteomes" id="UP000815325">
    <property type="component" value="Unassembled WGS sequence"/>
</dbReference>
<dbReference type="InterPro" id="IPR019775">
    <property type="entry name" value="WD40_repeat_CS"/>
</dbReference>
<dbReference type="Pfam" id="PF00400">
    <property type="entry name" value="WD40"/>
    <property type="match status" value="6"/>
</dbReference>
<accession>A0ABQ7GVQ7</accession>
<evidence type="ECO:0000313" key="8">
    <source>
        <dbReference type="Proteomes" id="UP000815325"/>
    </source>
</evidence>
<feature type="region of interest" description="Disordered" evidence="5">
    <location>
        <begin position="341"/>
        <end position="374"/>
    </location>
</feature>
<protein>
    <submittedName>
        <fullName evidence="7">WD40-repeat-containing domain protein</fullName>
    </submittedName>
</protein>
<feature type="repeat" description="WD" evidence="3">
    <location>
        <begin position="523"/>
        <end position="564"/>
    </location>
</feature>
<dbReference type="SUPFAM" id="SSF50978">
    <property type="entry name" value="WD40 repeat-like"/>
    <property type="match status" value="1"/>
</dbReference>
<organism evidence="7 8">
    <name type="scientific">Dunaliella salina</name>
    <name type="common">Green alga</name>
    <name type="synonym">Protococcus salinus</name>
    <dbReference type="NCBI Taxonomy" id="3046"/>
    <lineage>
        <taxon>Eukaryota</taxon>
        <taxon>Viridiplantae</taxon>
        <taxon>Chlorophyta</taxon>
        <taxon>core chlorophytes</taxon>
        <taxon>Chlorophyceae</taxon>
        <taxon>CS clade</taxon>
        <taxon>Chlamydomonadales</taxon>
        <taxon>Dunaliellaceae</taxon>
        <taxon>Dunaliella</taxon>
    </lineage>
</organism>
<dbReference type="PROSITE" id="PS50082">
    <property type="entry name" value="WD_REPEATS_2"/>
    <property type="match status" value="6"/>
</dbReference>
<dbReference type="PROSITE" id="PS00107">
    <property type="entry name" value="PROTEIN_KINASE_ATP"/>
    <property type="match status" value="1"/>
</dbReference>
<dbReference type="InterPro" id="IPR000719">
    <property type="entry name" value="Prot_kinase_dom"/>
</dbReference>
<evidence type="ECO:0000256" key="5">
    <source>
        <dbReference type="SAM" id="MobiDB-lite"/>
    </source>
</evidence>
<keyword evidence="1 3" id="KW-0853">WD repeat</keyword>
<dbReference type="PROSITE" id="PS50011">
    <property type="entry name" value="PROTEIN_KINASE_DOM"/>
    <property type="match status" value="1"/>
</dbReference>
<evidence type="ECO:0000313" key="7">
    <source>
        <dbReference type="EMBL" id="KAF5838694.1"/>
    </source>
</evidence>
<dbReference type="Gene3D" id="1.10.510.10">
    <property type="entry name" value="Transferase(Phosphotransferase) domain 1"/>
    <property type="match status" value="1"/>
</dbReference>
<feature type="repeat" description="WD" evidence="3">
    <location>
        <begin position="397"/>
        <end position="438"/>
    </location>
</feature>
<feature type="compositionally biased region" description="Basic and acidic residues" evidence="5">
    <location>
        <begin position="341"/>
        <end position="365"/>
    </location>
</feature>
<dbReference type="SMART" id="SM00320">
    <property type="entry name" value="WD40"/>
    <property type="match status" value="7"/>
</dbReference>
<name>A0ABQ7GVQ7_DUNSA</name>
<keyword evidence="4" id="KW-0547">Nucleotide-binding</keyword>
<feature type="repeat" description="WD" evidence="3">
    <location>
        <begin position="565"/>
        <end position="606"/>
    </location>
</feature>
<dbReference type="Gene3D" id="2.130.10.10">
    <property type="entry name" value="YVTN repeat-like/Quinoprotein amine dehydrogenase"/>
    <property type="match status" value="2"/>
</dbReference>
<dbReference type="InterPro" id="IPR036322">
    <property type="entry name" value="WD40_repeat_dom_sf"/>
</dbReference>
<feature type="domain" description="Protein kinase" evidence="6">
    <location>
        <begin position="9"/>
        <end position="296"/>
    </location>
</feature>
<dbReference type="SMART" id="SM00220">
    <property type="entry name" value="S_TKc"/>
    <property type="match status" value="1"/>
</dbReference>
<dbReference type="Pfam" id="PF00069">
    <property type="entry name" value="Pkinase"/>
    <property type="match status" value="1"/>
</dbReference>
<evidence type="ECO:0000256" key="4">
    <source>
        <dbReference type="PROSITE-ProRule" id="PRU10141"/>
    </source>
</evidence>
<dbReference type="InterPro" id="IPR015943">
    <property type="entry name" value="WD40/YVTN_repeat-like_dom_sf"/>
</dbReference>
<evidence type="ECO:0000256" key="3">
    <source>
        <dbReference type="PROSITE-ProRule" id="PRU00221"/>
    </source>
</evidence>
<evidence type="ECO:0000259" key="6">
    <source>
        <dbReference type="PROSITE" id="PS50011"/>
    </source>
</evidence>
<keyword evidence="4" id="KW-0067">ATP-binding</keyword>
<gene>
    <name evidence="7" type="ORF">DUNSADRAFT_2390</name>
</gene>
<dbReference type="InterPro" id="IPR001680">
    <property type="entry name" value="WD40_rpt"/>
</dbReference>
<dbReference type="InterPro" id="IPR020472">
    <property type="entry name" value="WD40_PAC1"/>
</dbReference>
<dbReference type="EMBL" id="MU069569">
    <property type="protein sequence ID" value="KAF5838694.1"/>
    <property type="molecule type" value="Genomic_DNA"/>
</dbReference>
<evidence type="ECO:0000256" key="1">
    <source>
        <dbReference type="ARBA" id="ARBA00022574"/>
    </source>
</evidence>
<dbReference type="PRINTS" id="PR00320">
    <property type="entry name" value="GPROTEINBRPT"/>
</dbReference>
<proteinExistence type="predicted"/>
<feature type="repeat" description="WD" evidence="3">
    <location>
        <begin position="439"/>
        <end position="480"/>
    </location>
</feature>
<dbReference type="CDD" id="cd14014">
    <property type="entry name" value="STKc_PknB_like"/>
    <property type="match status" value="1"/>
</dbReference>
<dbReference type="CDD" id="cd00200">
    <property type="entry name" value="WD40"/>
    <property type="match status" value="1"/>
</dbReference>
<keyword evidence="2" id="KW-0677">Repeat</keyword>
<dbReference type="PROSITE" id="PS00678">
    <property type="entry name" value="WD_REPEATS_1"/>
    <property type="match status" value="4"/>
</dbReference>
<reference evidence="7" key="1">
    <citation type="submission" date="2017-08" db="EMBL/GenBank/DDBJ databases">
        <authorList>
            <person name="Polle J.E."/>
            <person name="Barry K."/>
            <person name="Cushman J."/>
            <person name="Schmutz J."/>
            <person name="Tran D."/>
            <person name="Hathwaick L.T."/>
            <person name="Yim W.C."/>
            <person name="Jenkins J."/>
            <person name="Mckie-Krisberg Z.M."/>
            <person name="Prochnik S."/>
            <person name="Lindquist E."/>
            <person name="Dockter R.B."/>
            <person name="Adam C."/>
            <person name="Molina H."/>
            <person name="Bunkerborg J."/>
            <person name="Jin E."/>
            <person name="Buchheim M."/>
            <person name="Magnuson J."/>
        </authorList>
    </citation>
    <scope>NUCLEOTIDE SEQUENCE</scope>
    <source>
        <strain evidence="7">CCAP 19/18</strain>
    </source>
</reference>
<dbReference type="SUPFAM" id="SSF56112">
    <property type="entry name" value="Protein kinase-like (PK-like)"/>
    <property type="match status" value="1"/>
</dbReference>